<dbReference type="PANTHER" id="PTHR39598">
    <property type="entry name" value="AUSTINOL SYNTHESIS PROTEIN F-RELATED"/>
    <property type="match status" value="1"/>
</dbReference>
<reference evidence="1" key="1">
    <citation type="journal article" date="2023" name="Mol. Phylogenet. Evol.">
        <title>Genome-scale phylogeny and comparative genomics of the fungal order Sordariales.</title>
        <authorList>
            <person name="Hensen N."/>
            <person name="Bonometti L."/>
            <person name="Westerberg I."/>
            <person name="Brannstrom I.O."/>
            <person name="Guillou S."/>
            <person name="Cros-Aarteil S."/>
            <person name="Calhoun S."/>
            <person name="Haridas S."/>
            <person name="Kuo A."/>
            <person name="Mondo S."/>
            <person name="Pangilinan J."/>
            <person name="Riley R."/>
            <person name="LaButti K."/>
            <person name="Andreopoulos B."/>
            <person name="Lipzen A."/>
            <person name="Chen C."/>
            <person name="Yan M."/>
            <person name="Daum C."/>
            <person name="Ng V."/>
            <person name="Clum A."/>
            <person name="Steindorff A."/>
            <person name="Ohm R.A."/>
            <person name="Martin F."/>
            <person name="Silar P."/>
            <person name="Natvig D.O."/>
            <person name="Lalanne C."/>
            <person name="Gautier V."/>
            <person name="Ament-Velasquez S.L."/>
            <person name="Kruys A."/>
            <person name="Hutchinson M.I."/>
            <person name="Powell A.J."/>
            <person name="Barry K."/>
            <person name="Miller A.N."/>
            <person name="Grigoriev I.V."/>
            <person name="Debuchy R."/>
            <person name="Gladieux P."/>
            <person name="Hiltunen Thoren M."/>
            <person name="Johannesson H."/>
        </authorList>
    </citation>
    <scope>NUCLEOTIDE SEQUENCE</scope>
    <source>
        <strain evidence="1">CBS 731.68</strain>
    </source>
</reference>
<dbReference type="AlphaFoldDB" id="A0AAN6U2T0"/>
<dbReference type="PANTHER" id="PTHR39598:SF1">
    <property type="entry name" value="AUSTINOID BIOSYNTHESIS CLUSTERS PROTEIN F-RELATED"/>
    <property type="match status" value="1"/>
</dbReference>
<comment type="caution">
    <text evidence="1">The sequence shown here is derived from an EMBL/GenBank/DDBJ whole genome shotgun (WGS) entry which is preliminary data.</text>
</comment>
<dbReference type="InterPro" id="IPR050977">
    <property type="entry name" value="Fungal_Meroterpenoid_Isomerase"/>
</dbReference>
<organism evidence="1 2">
    <name type="scientific">Parathielavia appendiculata</name>
    <dbReference type="NCBI Taxonomy" id="2587402"/>
    <lineage>
        <taxon>Eukaryota</taxon>
        <taxon>Fungi</taxon>
        <taxon>Dikarya</taxon>
        <taxon>Ascomycota</taxon>
        <taxon>Pezizomycotina</taxon>
        <taxon>Sordariomycetes</taxon>
        <taxon>Sordariomycetidae</taxon>
        <taxon>Sordariales</taxon>
        <taxon>Chaetomiaceae</taxon>
        <taxon>Parathielavia</taxon>
    </lineage>
</organism>
<evidence type="ECO:0000313" key="2">
    <source>
        <dbReference type="Proteomes" id="UP001302602"/>
    </source>
</evidence>
<proteinExistence type="predicted"/>
<keyword evidence="2" id="KW-1185">Reference proteome</keyword>
<evidence type="ECO:0008006" key="3">
    <source>
        <dbReference type="Google" id="ProtNLM"/>
    </source>
</evidence>
<dbReference type="GeneID" id="87823635"/>
<protein>
    <recommendedName>
        <fullName evidence="3">SnoaL-like domain-containing protein</fullName>
    </recommendedName>
</protein>
<dbReference type="SUPFAM" id="SSF54427">
    <property type="entry name" value="NTF2-like"/>
    <property type="match status" value="1"/>
</dbReference>
<accession>A0AAN6U2T0</accession>
<dbReference type="RefSeq" id="XP_062648522.1">
    <property type="nucleotide sequence ID" value="XM_062786865.1"/>
</dbReference>
<dbReference type="InterPro" id="IPR032710">
    <property type="entry name" value="NTF2-like_dom_sf"/>
</dbReference>
<dbReference type="Proteomes" id="UP001302602">
    <property type="component" value="Unassembled WGS sequence"/>
</dbReference>
<sequence length="151" mass="16349">MPEPADAQAATLDRFISAWRACSPGGLSSVMGADFTMQTLPFSLKEPLHSQAEMAGFLSVLRGIMSTFELTVHNVVHDAANGKAAIYAITKADSPSGPYQNEHAVFLWFDESGEKVTRMEEMVDSAFLKDYMPKLQAFLAQQAAKSSAAAE</sequence>
<gene>
    <name evidence="1" type="ORF">N657DRAFT_331757</name>
</gene>
<reference evidence="1" key="2">
    <citation type="submission" date="2023-05" db="EMBL/GenBank/DDBJ databases">
        <authorList>
            <consortium name="Lawrence Berkeley National Laboratory"/>
            <person name="Steindorff A."/>
            <person name="Hensen N."/>
            <person name="Bonometti L."/>
            <person name="Westerberg I."/>
            <person name="Brannstrom I.O."/>
            <person name="Guillou S."/>
            <person name="Cros-Aarteil S."/>
            <person name="Calhoun S."/>
            <person name="Haridas S."/>
            <person name="Kuo A."/>
            <person name="Mondo S."/>
            <person name="Pangilinan J."/>
            <person name="Riley R."/>
            <person name="Labutti K."/>
            <person name="Andreopoulos B."/>
            <person name="Lipzen A."/>
            <person name="Chen C."/>
            <person name="Yanf M."/>
            <person name="Daum C."/>
            <person name="Ng V."/>
            <person name="Clum A."/>
            <person name="Ohm R."/>
            <person name="Martin F."/>
            <person name="Silar P."/>
            <person name="Natvig D."/>
            <person name="Lalanne C."/>
            <person name="Gautier V."/>
            <person name="Ament-Velasquez S.L."/>
            <person name="Kruys A."/>
            <person name="Hutchinson M.I."/>
            <person name="Powell A.J."/>
            <person name="Barry K."/>
            <person name="Miller A.N."/>
            <person name="Grigoriev I.V."/>
            <person name="Debuchy R."/>
            <person name="Gladieux P."/>
            <person name="Thoren M.H."/>
            <person name="Johannesson H."/>
        </authorList>
    </citation>
    <scope>NUCLEOTIDE SEQUENCE</scope>
    <source>
        <strain evidence="1">CBS 731.68</strain>
    </source>
</reference>
<dbReference type="Gene3D" id="3.10.450.50">
    <property type="match status" value="1"/>
</dbReference>
<dbReference type="EMBL" id="MU853226">
    <property type="protein sequence ID" value="KAK4124751.1"/>
    <property type="molecule type" value="Genomic_DNA"/>
</dbReference>
<evidence type="ECO:0000313" key="1">
    <source>
        <dbReference type="EMBL" id="KAK4124751.1"/>
    </source>
</evidence>
<name>A0AAN6U2T0_9PEZI</name>